<dbReference type="NCBIfam" id="TIGR02436">
    <property type="entry name" value="four helix bundle protein"/>
    <property type="match status" value="1"/>
</dbReference>
<name>A0A2M8QES7_9CHLR</name>
<organism evidence="1 2">
    <name type="scientific">Candidatus Thermofonsia Clade 3 bacterium</name>
    <dbReference type="NCBI Taxonomy" id="2364212"/>
    <lineage>
        <taxon>Bacteria</taxon>
        <taxon>Bacillati</taxon>
        <taxon>Chloroflexota</taxon>
        <taxon>Candidatus Thermofontia</taxon>
        <taxon>Candidatus Thermofonsia Clade 3</taxon>
    </lineage>
</organism>
<dbReference type="Pfam" id="PF05635">
    <property type="entry name" value="23S_rRNA_IVP"/>
    <property type="match status" value="1"/>
</dbReference>
<evidence type="ECO:0000313" key="2">
    <source>
        <dbReference type="Proteomes" id="UP000230790"/>
    </source>
</evidence>
<comment type="caution">
    <text evidence="1">The sequence shown here is derived from an EMBL/GenBank/DDBJ whole genome shotgun (WGS) entry which is preliminary data.</text>
</comment>
<dbReference type="Gene3D" id="1.20.1440.60">
    <property type="entry name" value="23S rRNA-intervening sequence"/>
    <property type="match status" value="1"/>
</dbReference>
<accession>A0A2M8QES7</accession>
<protein>
    <submittedName>
        <fullName evidence="1">Four helix bundle protein</fullName>
    </submittedName>
</protein>
<gene>
    <name evidence="1" type="ORF">CUN48_04215</name>
</gene>
<dbReference type="InterPro" id="IPR012657">
    <property type="entry name" value="23S_rRNA-intervening_sequence"/>
</dbReference>
<evidence type="ECO:0000313" key="1">
    <source>
        <dbReference type="EMBL" id="PJF48304.1"/>
    </source>
</evidence>
<dbReference type="InterPro" id="IPR036583">
    <property type="entry name" value="23S_rRNA_IVS_sf"/>
</dbReference>
<dbReference type="EMBL" id="PGTN01000018">
    <property type="protein sequence ID" value="PJF48304.1"/>
    <property type="molecule type" value="Genomic_DNA"/>
</dbReference>
<dbReference type="PANTHER" id="PTHR38471">
    <property type="entry name" value="FOUR HELIX BUNDLE PROTEIN"/>
    <property type="match status" value="1"/>
</dbReference>
<dbReference type="CDD" id="cd16377">
    <property type="entry name" value="23S_rRNA_IVP_like"/>
    <property type="match status" value="1"/>
</dbReference>
<reference evidence="1 2" key="1">
    <citation type="submission" date="2017-11" db="EMBL/GenBank/DDBJ databases">
        <title>Evolution of Phototrophy in the Chloroflexi Phylum Driven by Horizontal Gene Transfer.</title>
        <authorList>
            <person name="Ward L.M."/>
            <person name="Hemp J."/>
            <person name="Shih P.M."/>
            <person name="Mcglynn S.E."/>
            <person name="Fischer W."/>
        </authorList>
    </citation>
    <scope>NUCLEOTIDE SEQUENCE [LARGE SCALE GENOMIC DNA]</scope>
    <source>
        <strain evidence="1">JP3_7</strain>
    </source>
</reference>
<sequence length="107" mass="11957">MDFTVSVYQASARFPSEERFGLTSQLRRASSAIPMNIAEGSGNSSDKEFCRFLEIAMRSGYEALTAIEIARRLGYVENEHAARLSKEAHEIVGMLIGLIRKLRSESK</sequence>
<proteinExistence type="predicted"/>
<dbReference type="Proteomes" id="UP000230790">
    <property type="component" value="Unassembled WGS sequence"/>
</dbReference>
<dbReference type="SUPFAM" id="SSF158446">
    <property type="entry name" value="IVS-encoded protein-like"/>
    <property type="match status" value="1"/>
</dbReference>
<dbReference type="PANTHER" id="PTHR38471:SF2">
    <property type="entry name" value="FOUR HELIX BUNDLE PROTEIN"/>
    <property type="match status" value="1"/>
</dbReference>
<dbReference type="AlphaFoldDB" id="A0A2M8QES7"/>